<dbReference type="RefSeq" id="XP_062879001.1">
    <property type="nucleotide sequence ID" value="XM_063022931.1"/>
</dbReference>
<gene>
    <name evidence="2" type="ORF">PUMCH_003978</name>
</gene>
<dbReference type="KEGG" id="asau:88175041"/>
<dbReference type="PANTHER" id="PTHR28094">
    <property type="entry name" value="MEIOTICALLY UP-REGULATED GENE 113 PROTEIN"/>
    <property type="match status" value="1"/>
</dbReference>
<dbReference type="InterPro" id="IPR018306">
    <property type="entry name" value="Phage_T5_Orf172_DNA-bd"/>
</dbReference>
<evidence type="ECO:0000313" key="2">
    <source>
        <dbReference type="EMBL" id="WPK26620.1"/>
    </source>
</evidence>
<dbReference type="AlphaFoldDB" id="A0AAX4HDK2"/>
<accession>A0AAX4HDK2</accession>
<dbReference type="Pfam" id="PF10544">
    <property type="entry name" value="T5orf172"/>
    <property type="match status" value="1"/>
</dbReference>
<evidence type="ECO:0000313" key="3">
    <source>
        <dbReference type="Proteomes" id="UP001338582"/>
    </source>
</evidence>
<keyword evidence="3" id="KW-1185">Reference proteome</keyword>
<dbReference type="Proteomes" id="UP001338582">
    <property type="component" value="Chromosome 5"/>
</dbReference>
<feature type="domain" description="Bacteriophage T5 Orf172 DNA-binding" evidence="1">
    <location>
        <begin position="112"/>
        <end position="260"/>
    </location>
</feature>
<organism evidence="2 3">
    <name type="scientific">Australozyma saopauloensis</name>
    <dbReference type="NCBI Taxonomy" id="291208"/>
    <lineage>
        <taxon>Eukaryota</taxon>
        <taxon>Fungi</taxon>
        <taxon>Dikarya</taxon>
        <taxon>Ascomycota</taxon>
        <taxon>Saccharomycotina</taxon>
        <taxon>Pichiomycetes</taxon>
        <taxon>Metschnikowiaceae</taxon>
        <taxon>Australozyma</taxon>
    </lineage>
</organism>
<dbReference type="InterPro" id="IPR053006">
    <property type="entry name" value="Meiosis_regulatory"/>
</dbReference>
<sequence length="271" mass="30743">MSSTQCLGTTRKGTRCLKKVANGQWCVYHENQNPGYSQKGTSVRTGGLTIASDNKGAKPLPSVELLKPGYIYVYTLSAFLLKSGHGGWVQTRNLVNLNNHRNEWVDVDMKSLKILLVKVGMTTKTPEVRILQWEEKCNHKLACLYPTKHNQDKSSLLAAFKKLSIGAQQNFDSYDSLRKGFYVPKGVAIAERRIHVLLKQKYGRGEIHCTGCSEKPAPESDTSKFWNVFRAKELKVANYNIHNEWFPVPRKELDDVYRIIDQVCCSKQPHT</sequence>
<dbReference type="EMBL" id="CP138898">
    <property type="protein sequence ID" value="WPK26620.1"/>
    <property type="molecule type" value="Genomic_DNA"/>
</dbReference>
<reference evidence="2 3" key="1">
    <citation type="submission" date="2023-10" db="EMBL/GenBank/DDBJ databases">
        <title>Draft Genome Sequence of Candida saopaulonensis from a very Premature Infant with Sepsis.</title>
        <authorList>
            <person name="Ning Y."/>
            <person name="Dai R."/>
            <person name="Xiao M."/>
            <person name="Xu Y."/>
            <person name="Yan Q."/>
            <person name="Zhang L."/>
        </authorList>
    </citation>
    <scope>NUCLEOTIDE SEQUENCE [LARGE SCALE GENOMIC DNA]</scope>
    <source>
        <strain evidence="2 3">19XY460</strain>
    </source>
</reference>
<name>A0AAX4HDK2_9ASCO</name>
<evidence type="ECO:0000259" key="1">
    <source>
        <dbReference type="Pfam" id="PF10544"/>
    </source>
</evidence>
<proteinExistence type="predicted"/>
<dbReference type="GeneID" id="88175041"/>
<dbReference type="PANTHER" id="PTHR28094:SF1">
    <property type="entry name" value="MEIOTICALLY UP-REGULATED GENE 113 PROTEIN"/>
    <property type="match status" value="1"/>
</dbReference>
<protein>
    <recommendedName>
        <fullName evidence="1">Bacteriophage T5 Orf172 DNA-binding domain-containing protein</fullName>
    </recommendedName>
</protein>